<evidence type="ECO:0000313" key="6">
    <source>
        <dbReference type="EMBL" id="MBS2100397.1"/>
    </source>
</evidence>
<feature type="domain" description="Calx-beta" evidence="5">
    <location>
        <begin position="33"/>
        <end position="152"/>
    </location>
</feature>
<protein>
    <recommendedName>
        <fullName evidence="5">Calx-beta domain-containing protein</fullName>
    </recommendedName>
</protein>
<evidence type="ECO:0000259" key="5">
    <source>
        <dbReference type="Pfam" id="PF03160"/>
    </source>
</evidence>
<dbReference type="RefSeq" id="WP_212218154.1">
    <property type="nucleotide sequence ID" value="NZ_JAGUCO010000022.1"/>
</dbReference>
<evidence type="ECO:0000256" key="4">
    <source>
        <dbReference type="SAM" id="SignalP"/>
    </source>
</evidence>
<evidence type="ECO:0000256" key="2">
    <source>
        <dbReference type="ARBA" id="ARBA00022737"/>
    </source>
</evidence>
<evidence type="ECO:0000313" key="7">
    <source>
        <dbReference type="Proteomes" id="UP000708576"/>
    </source>
</evidence>
<dbReference type="Pfam" id="PF03160">
    <property type="entry name" value="Calx-beta"/>
    <property type="match status" value="1"/>
</dbReference>
<proteinExistence type="predicted"/>
<dbReference type="InterPro" id="IPR038081">
    <property type="entry name" value="CalX-like_sf"/>
</dbReference>
<organism evidence="6 7">
    <name type="scientific">Carboxylicivirga linearis</name>
    <dbReference type="NCBI Taxonomy" id="1628157"/>
    <lineage>
        <taxon>Bacteria</taxon>
        <taxon>Pseudomonadati</taxon>
        <taxon>Bacteroidota</taxon>
        <taxon>Bacteroidia</taxon>
        <taxon>Marinilabiliales</taxon>
        <taxon>Marinilabiliaceae</taxon>
        <taxon>Carboxylicivirga</taxon>
    </lineage>
</organism>
<name>A0ABS5JZQ9_9BACT</name>
<accession>A0ABS5JZQ9</accession>
<dbReference type="SUPFAM" id="SSF141072">
    <property type="entry name" value="CalX-like"/>
    <property type="match status" value="1"/>
</dbReference>
<dbReference type="EMBL" id="JAGUCO010000022">
    <property type="protein sequence ID" value="MBS2100397.1"/>
    <property type="molecule type" value="Genomic_DNA"/>
</dbReference>
<comment type="caution">
    <text evidence="6">The sequence shown here is derived from an EMBL/GenBank/DDBJ whole genome shotgun (WGS) entry which is preliminary data.</text>
</comment>
<keyword evidence="7" id="KW-1185">Reference proteome</keyword>
<dbReference type="Gene3D" id="2.60.40.2030">
    <property type="match status" value="1"/>
</dbReference>
<keyword evidence="1 4" id="KW-0732">Signal</keyword>
<keyword evidence="2" id="KW-0677">Repeat</keyword>
<evidence type="ECO:0000256" key="1">
    <source>
        <dbReference type="ARBA" id="ARBA00022729"/>
    </source>
</evidence>
<sequence>MKNRLKYIAALFVTVLLMSSCGEEESQVFNDKDAFFAFETSTSAKLENDIRTLRIPVYLAKSTARGEVEFVIETEGFSNPAAEGVDFTIENANNTVIFDGDHYANINVKLIDNEERDGDKKFNVVLKSNSINAGIGLANEANTVHTVTISDNEHPLAALIGYNFEAVEQSIATDTEGNKVSPYVLPVEIRPDTIEGRDDRLLVKGLLGVNQEVRLRFDAETNEVIMEADQSYKEVIDPYFGIEIQLTFFGWEWYVNNEGNDAIKRYPEAIGTYDLQAQEIIFDEGYLAQITGPSDHPYAGFAYNILIIEHCKIAKK</sequence>
<feature type="signal peptide" evidence="4">
    <location>
        <begin position="1"/>
        <end position="22"/>
    </location>
</feature>
<evidence type="ECO:0000256" key="3">
    <source>
        <dbReference type="ARBA" id="ARBA00022837"/>
    </source>
</evidence>
<gene>
    <name evidence="6" type="ORF">KEM10_19080</name>
</gene>
<dbReference type="Proteomes" id="UP000708576">
    <property type="component" value="Unassembled WGS sequence"/>
</dbReference>
<dbReference type="PROSITE" id="PS51257">
    <property type="entry name" value="PROKAR_LIPOPROTEIN"/>
    <property type="match status" value="1"/>
</dbReference>
<keyword evidence="3" id="KW-0106">Calcium</keyword>
<reference evidence="6 7" key="1">
    <citation type="journal article" date="2015" name="Int. J. Syst. Evol. Microbiol.">
        <title>Carboxylicivirga linearis sp. nov., isolated from a sea cucumber culture pond.</title>
        <authorList>
            <person name="Wang F.Q."/>
            <person name="Zhou Y.X."/>
            <person name="Lin X.Z."/>
            <person name="Chen G.J."/>
            <person name="Du Z.J."/>
        </authorList>
    </citation>
    <scope>NUCLEOTIDE SEQUENCE [LARGE SCALE GENOMIC DNA]</scope>
    <source>
        <strain evidence="6 7">FB218</strain>
    </source>
</reference>
<feature type="chain" id="PRO_5046778643" description="Calx-beta domain-containing protein" evidence="4">
    <location>
        <begin position="23"/>
        <end position="316"/>
    </location>
</feature>
<dbReference type="InterPro" id="IPR003644">
    <property type="entry name" value="Calx_beta"/>
</dbReference>